<evidence type="ECO:0000313" key="8">
    <source>
        <dbReference type="Proteomes" id="UP000306038"/>
    </source>
</evidence>
<name>A0ABY2R4D4_9FLAO</name>
<feature type="transmembrane region" description="Helical" evidence="5">
    <location>
        <begin position="45"/>
        <end position="67"/>
    </location>
</feature>
<proteinExistence type="predicted"/>
<feature type="domain" description="Methylamine utilisation protein MauE" evidence="6">
    <location>
        <begin position="8"/>
        <end position="131"/>
    </location>
</feature>
<evidence type="ECO:0000256" key="5">
    <source>
        <dbReference type="SAM" id="Phobius"/>
    </source>
</evidence>
<feature type="transmembrane region" description="Helical" evidence="5">
    <location>
        <begin position="145"/>
        <end position="164"/>
    </location>
</feature>
<feature type="transmembrane region" description="Helical" evidence="5">
    <location>
        <begin position="7"/>
        <end position="25"/>
    </location>
</feature>
<evidence type="ECO:0000256" key="3">
    <source>
        <dbReference type="ARBA" id="ARBA00022989"/>
    </source>
</evidence>
<evidence type="ECO:0000256" key="1">
    <source>
        <dbReference type="ARBA" id="ARBA00004141"/>
    </source>
</evidence>
<keyword evidence="8" id="KW-1185">Reference proteome</keyword>
<evidence type="ECO:0000313" key="7">
    <source>
        <dbReference type="EMBL" id="THV57550.1"/>
    </source>
</evidence>
<keyword evidence="3 5" id="KW-1133">Transmembrane helix</keyword>
<protein>
    <submittedName>
        <fullName evidence="7">Tellurium resistance protein TerC</fullName>
    </submittedName>
</protein>
<sequence length="508" mass="58840">MKKKLTQFPIWIAYFFILLFCYAAISKIFDFENFQVQIAQSPLLSAYAIIITYGILFLELLVCFFLIFDKTRFIGLYGSYILMLLFSIYIYLILNYSEFIPCSCGGILEKINWQTHLIFNIICVVVVVIALSIDTYANQKRQGKLFFSLLITAGLCITGMLIMYQKSEYILKKDNGFQRRFLQHPILKNGTYDLKLNSYYFAGFSGDTLYLGNYTAPFSLTKITNFTGMERRNLQLSRTDINFRSPMFEITDGLITLYDGTIPIIFEGTTGSNKLTEQNIGKTYFRKIKRIDHNHFVIGAFHRKKQIQSLGIISKGSNDSVRFNPELLEKHKEGFFEPDGQLNYDSFTGKVIYVYHYKNKFVVTDRNLKPKHVFRTIDTVSIPRLGLSHLADGSRKLNNPLVVNKRSIAYKGVLFVESDRKGKLEKDRDNKAIILDLYSIQEQKYLGSISIPNRNKEQRVQFTIHGNQLYVMIENELIRYRFAQNITQHFISGEAENLLQRVGTNNNL</sequence>
<keyword evidence="4 5" id="KW-0472">Membrane</keyword>
<accession>A0ABY2R4D4</accession>
<feature type="transmembrane region" description="Helical" evidence="5">
    <location>
        <begin position="113"/>
        <end position="133"/>
    </location>
</feature>
<dbReference type="EMBL" id="SDLV01000031">
    <property type="protein sequence ID" value="THV57550.1"/>
    <property type="molecule type" value="Genomic_DNA"/>
</dbReference>
<organism evidence="7 8">
    <name type="scientific">Chryseobacterium candidae</name>
    <dbReference type="NCBI Taxonomy" id="1978493"/>
    <lineage>
        <taxon>Bacteria</taxon>
        <taxon>Pseudomonadati</taxon>
        <taxon>Bacteroidota</taxon>
        <taxon>Flavobacteriia</taxon>
        <taxon>Flavobacteriales</taxon>
        <taxon>Weeksellaceae</taxon>
        <taxon>Chryseobacterium group</taxon>
        <taxon>Chryseobacterium</taxon>
    </lineage>
</organism>
<keyword evidence="2 5" id="KW-0812">Transmembrane</keyword>
<dbReference type="Pfam" id="PF07291">
    <property type="entry name" value="MauE"/>
    <property type="match status" value="1"/>
</dbReference>
<comment type="subcellular location">
    <subcellularLocation>
        <location evidence="1">Membrane</location>
        <topology evidence="1">Multi-pass membrane protein</topology>
    </subcellularLocation>
</comment>
<feature type="transmembrane region" description="Helical" evidence="5">
    <location>
        <begin position="74"/>
        <end position="93"/>
    </location>
</feature>
<dbReference type="RefSeq" id="WP_136522731.1">
    <property type="nucleotide sequence ID" value="NZ_SDLV01000031.1"/>
</dbReference>
<evidence type="ECO:0000256" key="2">
    <source>
        <dbReference type="ARBA" id="ARBA00022692"/>
    </source>
</evidence>
<reference evidence="7 8" key="1">
    <citation type="submission" date="2019-01" db="EMBL/GenBank/DDBJ databases">
        <authorList>
            <person name="B I."/>
            <person name="Ch S."/>
            <person name="Ch V.R."/>
        </authorList>
    </citation>
    <scope>NUCLEOTIDE SEQUENCE [LARGE SCALE GENOMIC DNA]</scope>
    <source>
        <strain evidence="7 8">JC507</strain>
    </source>
</reference>
<comment type="caution">
    <text evidence="7">The sequence shown here is derived from an EMBL/GenBank/DDBJ whole genome shotgun (WGS) entry which is preliminary data.</text>
</comment>
<evidence type="ECO:0000256" key="4">
    <source>
        <dbReference type="ARBA" id="ARBA00023136"/>
    </source>
</evidence>
<dbReference type="Proteomes" id="UP000306038">
    <property type="component" value="Unassembled WGS sequence"/>
</dbReference>
<evidence type="ECO:0000259" key="6">
    <source>
        <dbReference type="Pfam" id="PF07291"/>
    </source>
</evidence>
<gene>
    <name evidence="7" type="ORF">EK417_16160</name>
</gene>
<dbReference type="InterPro" id="IPR009908">
    <property type="entry name" value="Methylamine_util_MauE"/>
</dbReference>